<dbReference type="AlphaFoldDB" id="A0A2X0IBL2"/>
<dbReference type="RefSeq" id="WP_111505646.1">
    <property type="nucleotide sequence ID" value="NZ_QKYN01000117.1"/>
</dbReference>
<reference evidence="1 2" key="1">
    <citation type="submission" date="2018-06" db="EMBL/GenBank/DDBJ databases">
        <title>Streptacidiphilus pinicola sp. nov., isolated from pine grove soil.</title>
        <authorList>
            <person name="Roh S.G."/>
            <person name="Park S."/>
            <person name="Kim M.-K."/>
            <person name="Yun B.-R."/>
            <person name="Park J."/>
            <person name="Kim M.J."/>
            <person name="Kim Y.S."/>
            <person name="Kim S.B."/>
        </authorList>
    </citation>
    <scope>NUCLEOTIDE SEQUENCE [LARGE SCALE GENOMIC DNA]</scope>
    <source>
        <strain evidence="1 2">MMS16-CNU450</strain>
    </source>
</reference>
<proteinExistence type="predicted"/>
<dbReference type="Proteomes" id="UP000248889">
    <property type="component" value="Unassembled WGS sequence"/>
</dbReference>
<sequence length="326" mass="36374">MARASRRRTTAPQFDPTLGDVDLATARRDLVVGRWQGARDLLRDTGADWDRRTHRLRLLADAAASTRTVESWQVAEPNSHDALALRAETEVQRLFLAVSGAASKQSSGTPPPAQDALERRELDRTARICLQAAERNPVDPTPWVSLMTLARLYGGGHPHVWHWWRELQARDQFNREGHHQVLRHLSARWHGSYGEMYNFARDSAAFAPAGSPLAALTQAARAEHFRHRVESEGAAAVGLTYHWTHEVAVQALHGTLRGWIAHRAPREFAADVTDLNLLLHGLVFAGLLSEAQQVSTLLGDRPTRVPWSYCGDAMGLFQHWRTQLGG</sequence>
<evidence type="ECO:0008006" key="3">
    <source>
        <dbReference type="Google" id="ProtNLM"/>
    </source>
</evidence>
<keyword evidence="2" id="KW-1185">Reference proteome</keyword>
<evidence type="ECO:0000313" key="2">
    <source>
        <dbReference type="Proteomes" id="UP000248889"/>
    </source>
</evidence>
<evidence type="ECO:0000313" key="1">
    <source>
        <dbReference type="EMBL" id="RAG82322.1"/>
    </source>
</evidence>
<name>A0A2X0IBL2_9ACTN</name>
<organism evidence="1 2">
    <name type="scientific">Streptacidiphilus pinicola</name>
    <dbReference type="NCBI Taxonomy" id="2219663"/>
    <lineage>
        <taxon>Bacteria</taxon>
        <taxon>Bacillati</taxon>
        <taxon>Actinomycetota</taxon>
        <taxon>Actinomycetes</taxon>
        <taxon>Kitasatosporales</taxon>
        <taxon>Streptomycetaceae</taxon>
        <taxon>Streptacidiphilus</taxon>
    </lineage>
</organism>
<comment type="caution">
    <text evidence="1">The sequence shown here is derived from an EMBL/GenBank/DDBJ whole genome shotgun (WGS) entry which is preliminary data.</text>
</comment>
<dbReference type="EMBL" id="QKYN01000117">
    <property type="protein sequence ID" value="RAG82322.1"/>
    <property type="molecule type" value="Genomic_DNA"/>
</dbReference>
<dbReference type="OrthoDB" id="7057927at2"/>
<gene>
    <name evidence="1" type="ORF">DN069_28215</name>
</gene>
<protein>
    <recommendedName>
        <fullName evidence="3">DUF4034 domain-containing protein</fullName>
    </recommendedName>
</protein>
<accession>A0A2X0IBL2</accession>